<sequence>MSKQLKADIALLLVTVGWGASFLLTKSSLSELSTFNFLAIRFSIAFVLSLIIFLKQLINMDRKTIKQGVILGIVVYATYGLQTVGLNYTTASKSAFITGFNVILVPIFSALLMKKVPEKKVFFSVFMAFAGLGLLSLNKSISEINIGDIYTFICAIICAIHIILLGRYTMESEPIALAVIQMGVCAILSLITTLSFEKPIVPTNYEVWTNIIILSVVCTLGAFIVQSIAQKFTSPTHTALIFTAEPVFAAIFGYVILGEILSKKGLIGAVLILISMIITEVDFTNRKHRYKEIVDNAVHNINISK</sequence>
<evidence type="ECO:0000256" key="3">
    <source>
        <dbReference type="ARBA" id="ARBA00022475"/>
    </source>
</evidence>
<feature type="domain" description="EamA" evidence="8">
    <location>
        <begin position="146"/>
        <end position="279"/>
    </location>
</feature>
<keyword evidence="10" id="KW-1185">Reference proteome</keyword>
<feature type="transmembrane region" description="Helical" evidence="7">
    <location>
        <begin position="37"/>
        <end position="57"/>
    </location>
</feature>
<organism evidence="9 10">
    <name type="scientific">Proteiniborus ethanoligenes</name>
    <dbReference type="NCBI Taxonomy" id="415015"/>
    <lineage>
        <taxon>Bacteria</taxon>
        <taxon>Bacillati</taxon>
        <taxon>Bacillota</taxon>
        <taxon>Clostridia</taxon>
        <taxon>Eubacteriales</taxon>
        <taxon>Proteiniborus</taxon>
    </lineage>
</organism>
<evidence type="ECO:0000256" key="2">
    <source>
        <dbReference type="ARBA" id="ARBA00007362"/>
    </source>
</evidence>
<dbReference type="GO" id="GO:0005886">
    <property type="term" value="C:plasma membrane"/>
    <property type="evidence" value="ECO:0007669"/>
    <property type="project" value="UniProtKB-SubCell"/>
</dbReference>
<dbReference type="STRING" id="415015.SAMN05660462_02423"/>
<feature type="domain" description="EamA" evidence="8">
    <location>
        <begin position="6"/>
        <end position="136"/>
    </location>
</feature>
<evidence type="ECO:0000256" key="7">
    <source>
        <dbReference type="SAM" id="Phobius"/>
    </source>
</evidence>
<feature type="transmembrane region" description="Helical" evidence="7">
    <location>
        <begin position="175"/>
        <end position="196"/>
    </location>
</feature>
<feature type="transmembrane region" description="Helical" evidence="7">
    <location>
        <begin position="208"/>
        <end position="228"/>
    </location>
</feature>
<reference evidence="10" key="1">
    <citation type="submission" date="2016-10" db="EMBL/GenBank/DDBJ databases">
        <authorList>
            <person name="Varghese N."/>
            <person name="Submissions S."/>
        </authorList>
    </citation>
    <scope>NUCLEOTIDE SEQUENCE [LARGE SCALE GENOMIC DNA]</scope>
    <source>
        <strain evidence="10">DSM 21650</strain>
    </source>
</reference>
<dbReference type="PANTHER" id="PTHR42920:SF5">
    <property type="entry name" value="EAMA DOMAIN-CONTAINING PROTEIN"/>
    <property type="match status" value="1"/>
</dbReference>
<evidence type="ECO:0000256" key="4">
    <source>
        <dbReference type="ARBA" id="ARBA00022692"/>
    </source>
</evidence>
<evidence type="ECO:0000259" key="8">
    <source>
        <dbReference type="Pfam" id="PF00892"/>
    </source>
</evidence>
<keyword evidence="4 7" id="KW-0812">Transmembrane</keyword>
<keyword evidence="3" id="KW-1003">Cell membrane</keyword>
<proteinExistence type="inferred from homology"/>
<dbReference type="InterPro" id="IPR000620">
    <property type="entry name" value="EamA_dom"/>
</dbReference>
<protein>
    <submittedName>
        <fullName evidence="9">Permease of the drug/metabolite transporter (DMT) superfamily</fullName>
    </submittedName>
</protein>
<gene>
    <name evidence="9" type="ORF">SAMN05660462_02423</name>
</gene>
<dbReference type="AlphaFoldDB" id="A0A1H3RJZ7"/>
<feature type="transmembrane region" description="Helical" evidence="7">
    <location>
        <begin position="7"/>
        <end position="25"/>
    </location>
</feature>
<evidence type="ECO:0000256" key="5">
    <source>
        <dbReference type="ARBA" id="ARBA00022989"/>
    </source>
</evidence>
<dbReference type="InterPro" id="IPR051258">
    <property type="entry name" value="Diverse_Substrate_Transporter"/>
</dbReference>
<feature type="transmembrane region" description="Helical" evidence="7">
    <location>
        <begin position="240"/>
        <end position="260"/>
    </location>
</feature>
<comment type="similarity">
    <text evidence="2">Belongs to the EamA transporter family.</text>
</comment>
<dbReference type="InterPro" id="IPR037185">
    <property type="entry name" value="EmrE-like"/>
</dbReference>
<dbReference type="OrthoDB" id="9804865at2"/>
<evidence type="ECO:0000256" key="1">
    <source>
        <dbReference type="ARBA" id="ARBA00004651"/>
    </source>
</evidence>
<dbReference type="Pfam" id="PF00892">
    <property type="entry name" value="EamA"/>
    <property type="match status" value="2"/>
</dbReference>
<evidence type="ECO:0000256" key="6">
    <source>
        <dbReference type="ARBA" id="ARBA00023136"/>
    </source>
</evidence>
<evidence type="ECO:0000313" key="9">
    <source>
        <dbReference type="EMBL" id="SDZ26064.1"/>
    </source>
</evidence>
<accession>A0A1H3RJZ7</accession>
<feature type="transmembrane region" description="Helical" evidence="7">
    <location>
        <begin position="266"/>
        <end position="283"/>
    </location>
</feature>
<comment type="subcellular location">
    <subcellularLocation>
        <location evidence="1">Cell membrane</location>
        <topology evidence="1">Multi-pass membrane protein</topology>
    </subcellularLocation>
</comment>
<feature type="transmembrane region" description="Helical" evidence="7">
    <location>
        <begin position="120"/>
        <end position="137"/>
    </location>
</feature>
<name>A0A1H3RJZ7_9FIRM</name>
<feature type="transmembrane region" description="Helical" evidence="7">
    <location>
        <begin position="69"/>
        <end position="88"/>
    </location>
</feature>
<keyword evidence="6 7" id="KW-0472">Membrane</keyword>
<dbReference type="EMBL" id="FNQE01000028">
    <property type="protein sequence ID" value="SDZ26064.1"/>
    <property type="molecule type" value="Genomic_DNA"/>
</dbReference>
<dbReference type="SUPFAM" id="SSF103481">
    <property type="entry name" value="Multidrug resistance efflux transporter EmrE"/>
    <property type="match status" value="2"/>
</dbReference>
<dbReference type="Proteomes" id="UP000198625">
    <property type="component" value="Unassembled WGS sequence"/>
</dbReference>
<feature type="transmembrane region" description="Helical" evidence="7">
    <location>
        <begin position="94"/>
        <end position="113"/>
    </location>
</feature>
<dbReference type="RefSeq" id="WP_091731670.1">
    <property type="nucleotide sequence ID" value="NZ_FNQE01000028.1"/>
</dbReference>
<keyword evidence="5 7" id="KW-1133">Transmembrane helix</keyword>
<feature type="transmembrane region" description="Helical" evidence="7">
    <location>
        <begin position="149"/>
        <end position="168"/>
    </location>
</feature>
<dbReference type="PANTHER" id="PTHR42920">
    <property type="entry name" value="OS03G0707200 PROTEIN-RELATED"/>
    <property type="match status" value="1"/>
</dbReference>
<evidence type="ECO:0000313" key="10">
    <source>
        <dbReference type="Proteomes" id="UP000198625"/>
    </source>
</evidence>